<dbReference type="AlphaFoldDB" id="U2DY91"/>
<dbReference type="InterPro" id="IPR016181">
    <property type="entry name" value="Acyl_CoA_acyltransferase"/>
</dbReference>
<dbReference type="EMBL" id="AFNU02000002">
    <property type="protein sequence ID" value="ERJ13227.1"/>
    <property type="molecule type" value="Genomic_DNA"/>
</dbReference>
<organism evidence="2 3">
    <name type="scientific">Haloplasma contractile SSD-17B</name>
    <dbReference type="NCBI Taxonomy" id="1033810"/>
    <lineage>
        <taxon>Bacteria</taxon>
        <taxon>Bacillati</taxon>
        <taxon>Mycoplasmatota</taxon>
        <taxon>Mollicutes</taxon>
        <taxon>Haloplasmatales</taxon>
        <taxon>Haloplasmataceae</taxon>
        <taxon>Haloplasma</taxon>
    </lineage>
</organism>
<name>U2DY91_9MOLU</name>
<comment type="caution">
    <text evidence="2">The sequence shown here is derived from an EMBL/GenBank/DDBJ whole genome shotgun (WGS) entry which is preliminary data.</text>
</comment>
<dbReference type="InterPro" id="IPR000182">
    <property type="entry name" value="GNAT_dom"/>
</dbReference>
<reference evidence="2 3" key="1">
    <citation type="journal article" date="2011" name="J. Bacteriol.">
        <title>Genome sequence of Haloplasma contractile, an unusual contractile bacterium from a deep-sea anoxic brine lake.</title>
        <authorList>
            <person name="Antunes A."/>
            <person name="Alam I."/>
            <person name="El Dorry H."/>
            <person name="Siam R."/>
            <person name="Robertson A."/>
            <person name="Bajic V.B."/>
            <person name="Stingl U."/>
        </authorList>
    </citation>
    <scope>NUCLEOTIDE SEQUENCE [LARGE SCALE GENOMIC DNA]</scope>
    <source>
        <strain evidence="2 3">SSD-17B</strain>
    </source>
</reference>
<keyword evidence="2" id="KW-0808">Transferase</keyword>
<dbReference type="CDD" id="cd04301">
    <property type="entry name" value="NAT_SF"/>
    <property type="match status" value="1"/>
</dbReference>
<dbReference type="InParanoid" id="U2DY91"/>
<dbReference type="GO" id="GO:0046027">
    <property type="term" value="F:phospholipid:diacylglycerol acyltransferase activity"/>
    <property type="evidence" value="ECO:0007669"/>
    <property type="project" value="UniProtKB-EC"/>
</dbReference>
<protein>
    <submittedName>
        <fullName evidence="2">Phospholipiddiacylglycerol acyltransferase protein</fullName>
        <ecNumber evidence="2">2.3.1.158</ecNumber>
    </submittedName>
</protein>
<evidence type="ECO:0000259" key="1">
    <source>
        <dbReference type="PROSITE" id="PS51186"/>
    </source>
</evidence>
<keyword evidence="3" id="KW-1185">Reference proteome</keyword>
<dbReference type="FunCoup" id="U2DY91">
    <property type="interactions" value="21"/>
</dbReference>
<feature type="domain" description="N-acetyltransferase" evidence="1">
    <location>
        <begin position="7"/>
        <end position="162"/>
    </location>
</feature>
<evidence type="ECO:0000313" key="2">
    <source>
        <dbReference type="EMBL" id="ERJ13227.1"/>
    </source>
</evidence>
<dbReference type="Gene3D" id="3.40.630.30">
    <property type="match status" value="1"/>
</dbReference>
<sequence length="163" mass="18726">MEGNHKLSFSIMTEQDIELLSPIMTRAFDEDTKIHLGKDKGGPPGYDNGEFLRKWGLHADSSAFNIYYKGNLIGAITLWIKDDGNNYLGNIFLDPEFENKGIGTEIWKLVEKNYSNTKKWITDTPGFSKRNHNYYINKCGFKLVEIKDQGGFDLYILEKEMSN</sequence>
<evidence type="ECO:0000313" key="3">
    <source>
        <dbReference type="Proteomes" id="UP000005707"/>
    </source>
</evidence>
<reference evidence="2 3" key="2">
    <citation type="journal article" date="2013" name="PLoS ONE">
        <title>INDIGO - INtegrated Data Warehouse of MIcrobial GenOmes with Examples from the Red Sea Extremophiles.</title>
        <authorList>
            <person name="Alam I."/>
            <person name="Antunes A."/>
            <person name="Kamau A.A."/>
            <person name="Ba Alawi W."/>
            <person name="Kalkatawi M."/>
            <person name="Stingl U."/>
            <person name="Bajic V.B."/>
        </authorList>
    </citation>
    <scope>NUCLEOTIDE SEQUENCE [LARGE SCALE GENOMIC DNA]</scope>
    <source>
        <strain evidence="2 3">SSD-17B</strain>
    </source>
</reference>
<proteinExistence type="predicted"/>
<accession>U2DY91</accession>
<dbReference type="EC" id="2.3.1.158" evidence="2"/>
<dbReference type="STRING" id="1033810.HLPCO_000851"/>
<dbReference type="SUPFAM" id="SSF55729">
    <property type="entry name" value="Acyl-CoA N-acyltransferases (Nat)"/>
    <property type="match status" value="1"/>
</dbReference>
<dbReference type="PROSITE" id="PS51186">
    <property type="entry name" value="GNAT"/>
    <property type="match status" value="1"/>
</dbReference>
<dbReference type="Pfam" id="PF00583">
    <property type="entry name" value="Acetyltransf_1"/>
    <property type="match status" value="1"/>
</dbReference>
<keyword evidence="2" id="KW-0012">Acyltransferase</keyword>
<gene>
    <name evidence="2" type="ORF">HLPCO_000851</name>
</gene>
<dbReference type="RefSeq" id="WP_008826762.1">
    <property type="nucleotide sequence ID" value="NZ_AFNU02000002.1"/>
</dbReference>
<dbReference type="Proteomes" id="UP000005707">
    <property type="component" value="Unassembled WGS sequence"/>
</dbReference>
<dbReference type="eggNOG" id="COG0456">
    <property type="taxonomic scope" value="Bacteria"/>
</dbReference>